<accession>A0A1S3JUA9</accession>
<keyword evidence="5 12" id="KW-0288">FMN</keyword>
<dbReference type="RefSeq" id="XP_013413681.1">
    <property type="nucleotide sequence ID" value="XM_013558227.2"/>
</dbReference>
<proteinExistence type="inferred from homology"/>
<dbReference type="InterPro" id="IPR029039">
    <property type="entry name" value="Flavoprotein-like_sf"/>
</dbReference>
<name>A0A1S3JUA9_LINAN</name>
<evidence type="ECO:0000256" key="8">
    <source>
        <dbReference type="ARBA" id="ARBA00022857"/>
    </source>
</evidence>
<keyword evidence="6 12" id="KW-0479">Metal-binding</keyword>
<dbReference type="InterPro" id="IPR036119">
    <property type="entry name" value="NOS_N_sf"/>
</dbReference>
<comment type="similarity">
    <text evidence="2 12">Belongs to the NOS family.</text>
</comment>
<evidence type="ECO:0000313" key="17">
    <source>
        <dbReference type="RefSeq" id="XP_013413681.1"/>
    </source>
</evidence>
<comment type="cofactor">
    <cofactor evidence="12">
        <name>FMN</name>
        <dbReference type="ChEBI" id="CHEBI:58210"/>
    </cofactor>
    <text evidence="12">Binds 1 FMN.</text>
</comment>
<evidence type="ECO:0000256" key="11">
    <source>
        <dbReference type="ARBA" id="ARBA00023004"/>
    </source>
</evidence>
<dbReference type="OrthoDB" id="1688044at2759"/>
<dbReference type="PIRSF" id="PIRSF000333">
    <property type="entry name" value="NOS"/>
    <property type="match status" value="1"/>
</dbReference>
<dbReference type="Gene3D" id="2.40.30.10">
    <property type="entry name" value="Translation factors"/>
    <property type="match status" value="1"/>
</dbReference>
<dbReference type="InterPro" id="IPR044943">
    <property type="entry name" value="NOS_dom_1"/>
</dbReference>
<dbReference type="Gene3D" id="3.90.340.10">
    <property type="entry name" value="Nitric Oxide Synthase, Chain A, domain 1"/>
    <property type="match status" value="1"/>
</dbReference>
<evidence type="ECO:0000259" key="15">
    <source>
        <dbReference type="PROSITE" id="PS51384"/>
    </source>
</evidence>
<dbReference type="PROSITE" id="PS51384">
    <property type="entry name" value="FAD_FR"/>
    <property type="match status" value="1"/>
</dbReference>
<evidence type="ECO:0000256" key="5">
    <source>
        <dbReference type="ARBA" id="ARBA00022643"/>
    </source>
</evidence>
<dbReference type="GO" id="GO:0046872">
    <property type="term" value="F:metal ion binding"/>
    <property type="evidence" value="ECO:0007669"/>
    <property type="project" value="UniProtKB-KW"/>
</dbReference>
<dbReference type="InterPro" id="IPR039261">
    <property type="entry name" value="FNR_nucleotide-bd"/>
</dbReference>
<reference evidence="17" key="1">
    <citation type="submission" date="2025-08" db="UniProtKB">
        <authorList>
            <consortium name="RefSeq"/>
        </authorList>
    </citation>
    <scope>IDENTIFICATION</scope>
    <source>
        <tissue evidence="17">Gonads</tissue>
    </source>
</reference>
<feature type="domain" description="Flavodoxin-like" evidence="14">
    <location>
        <begin position="456"/>
        <end position="594"/>
    </location>
</feature>
<dbReference type="InterPro" id="IPR017938">
    <property type="entry name" value="Riboflavin_synthase-like_b-brl"/>
</dbReference>
<dbReference type="Gene3D" id="3.40.50.360">
    <property type="match status" value="1"/>
</dbReference>
<keyword evidence="7 12" id="KW-0274">FAD</keyword>
<dbReference type="FunFam" id="3.40.50.360:FF:000019">
    <property type="entry name" value="Nitric oxide synthase"/>
    <property type="match status" value="1"/>
</dbReference>
<dbReference type="FunFam" id="3.90.440.10:FF:000001">
    <property type="entry name" value="Endothelial nitric oxide synthase"/>
    <property type="match status" value="1"/>
</dbReference>
<dbReference type="InterPro" id="IPR003097">
    <property type="entry name" value="CysJ-like_FAD-binding"/>
</dbReference>
<evidence type="ECO:0000256" key="4">
    <source>
        <dbReference type="ARBA" id="ARBA00022630"/>
    </source>
</evidence>
<dbReference type="GO" id="GO:0010181">
    <property type="term" value="F:FMN binding"/>
    <property type="evidence" value="ECO:0007669"/>
    <property type="project" value="InterPro"/>
</dbReference>
<dbReference type="InterPro" id="IPR050607">
    <property type="entry name" value="NOS"/>
</dbReference>
<comment type="cofactor">
    <cofactor evidence="1 12">
        <name>heme b</name>
        <dbReference type="ChEBI" id="CHEBI:60344"/>
    </cofactor>
</comment>
<dbReference type="SUPFAM" id="SSF63380">
    <property type="entry name" value="Riboflavin synthase domain-like"/>
    <property type="match status" value="1"/>
</dbReference>
<comment type="cofactor">
    <cofactor evidence="12">
        <name>FAD</name>
        <dbReference type="ChEBI" id="CHEBI:57692"/>
    </cofactor>
    <text evidence="12">Binds 1 FAD.</text>
</comment>
<dbReference type="InterPro" id="IPR001433">
    <property type="entry name" value="OxRdtase_FAD/NAD-bd"/>
</dbReference>
<gene>
    <name evidence="17" type="primary">LOC106176019</name>
</gene>
<dbReference type="InterPro" id="IPR008254">
    <property type="entry name" value="Flavodoxin/NO_synth"/>
</dbReference>
<dbReference type="GO" id="GO:0020037">
    <property type="term" value="F:heme binding"/>
    <property type="evidence" value="ECO:0007669"/>
    <property type="project" value="InterPro"/>
</dbReference>
<evidence type="ECO:0000313" key="16">
    <source>
        <dbReference type="Proteomes" id="UP000085678"/>
    </source>
</evidence>
<evidence type="ECO:0000256" key="1">
    <source>
        <dbReference type="ARBA" id="ARBA00001970"/>
    </source>
</evidence>
<dbReference type="GO" id="GO:0004517">
    <property type="term" value="F:nitric-oxide synthase activity"/>
    <property type="evidence" value="ECO:0007669"/>
    <property type="project" value="UniProtKB-EC"/>
</dbReference>
<keyword evidence="10 12" id="KW-0560">Oxidoreductase</keyword>
<sequence length="1059" mass="120375">MKKLALRNYTNGTVMTDTLHKESKQSICPMASICTGAFVIKPSTVPPQEATDRNNDQIQVEALDFIDQYYCHLNRKDSEEHLQRKVVVAQAIQDTGTYHIEYDELVFGAKTAWRNASRCSGRIQWKNLQVFDAREIQTAEEMFRAICHHLTWATNGGNIRSAMTVFPARTNKKKDFRIWNSQFIRYAGYRMPGGHIIGDPSNLSFTQICERLGWKGKGGHFDVLPLVLSANGEPPELFEIPKEIILEVELTHPRFDWFKELGLKWYAVPVVSNMLFDCGGLEFPAAPFNGWYMGTEIGARNLCDVQRYNILEIVGQRMGLDCRSSVNLWKDLALVEVNIAVLHSYQKAGVSIVDHHTVADSFVQFMLQEAKTRGGCPADWVWIVPPISGSITPVFHQEMVNYTIKPSFDYQEDPPLLLLNQLDKEKNMKNLVFGIFRAVLLASKLKMKIRKCRPKCLILFASETGKSEQFARRLEATMGRAFNARTVCMEDYPVNSFLQEQLVLVVTSTFGLGSPPLNGETFFRALESFEKNLSNIRFAVFGLGSKAYPRFCAFAVHIDNLLRNLGGQRMTSLVKADSLSGQEKPFVKWSRQVYNEACALYGLLTFKHADDIEVTTEWHEERFRYTVVGKEEDIIKGLSEIHGYQMQSFNIISSTNLQAKSSGLRSLSVKLQSTTNKDKLVYQHGDHMLIFPTNNIAMVTAIIQRIKDLPLCGAAVQLETFSVKHNAWGSHPRLPPCTIQMALLHYLDITKPPTQDMLKGLAQLATNNKEHNRLITLAKNEEAYLQWRDYKMPTIVDVLSEFQSIQLPVAFLLSQLPILEPRCFSVSSSPDVHPNEIHLTVGVLQYRTNDGRLHDGLCTTWLENLGQNNNTTTIPCAIKLHKTFQLPHDAGVPVLMLGIGTGIAPFRGFWQHRYYQMIHPMPGIKFGPMTLFHGCRQKGVDDLYSQEISLMQESKVLTSVHYAYSRMPGQPRIYIQHLLCEQAQTTYEQLVVQEGHIYICGSITMAMDVRKTLLNILCEEGNMTTDKAQNYMELLRKSGRYHEELFGLGYPHHRLNHIK</sequence>
<keyword evidence="16" id="KW-1185">Reference proteome</keyword>
<dbReference type="Gene3D" id="3.90.440.10">
    <property type="entry name" value="Nitric Oxide Synthase,Heme Domain,Chain A domain 2"/>
    <property type="match status" value="1"/>
</dbReference>
<comment type="catalytic activity">
    <reaction evidence="12">
        <text>2 L-arginine + 3 NADPH + 4 O2 + H(+) = 2 L-citrulline + 2 nitric oxide + 3 NADP(+) + 4 H2O</text>
        <dbReference type="Rhea" id="RHEA:19897"/>
        <dbReference type="ChEBI" id="CHEBI:15377"/>
        <dbReference type="ChEBI" id="CHEBI:15378"/>
        <dbReference type="ChEBI" id="CHEBI:15379"/>
        <dbReference type="ChEBI" id="CHEBI:16480"/>
        <dbReference type="ChEBI" id="CHEBI:32682"/>
        <dbReference type="ChEBI" id="CHEBI:57743"/>
        <dbReference type="ChEBI" id="CHEBI:57783"/>
        <dbReference type="ChEBI" id="CHEBI:58349"/>
        <dbReference type="EC" id="1.14.13.39"/>
    </reaction>
</comment>
<evidence type="ECO:0000256" key="2">
    <source>
        <dbReference type="ARBA" id="ARBA00006267"/>
    </source>
</evidence>
<dbReference type="KEGG" id="lak:106176019"/>
<dbReference type="GO" id="GO:0050661">
    <property type="term" value="F:NADP binding"/>
    <property type="evidence" value="ECO:0007669"/>
    <property type="project" value="InterPro"/>
</dbReference>
<keyword evidence="4" id="KW-0285">Flavoprotein</keyword>
<dbReference type="Gene3D" id="3.40.50.80">
    <property type="entry name" value="Nucleotide-binding domain of ferredoxin-NADP reductase (FNR) module"/>
    <property type="match status" value="1"/>
</dbReference>
<evidence type="ECO:0000256" key="9">
    <source>
        <dbReference type="ARBA" id="ARBA00022860"/>
    </source>
</evidence>
<dbReference type="Gene3D" id="1.20.990.10">
    <property type="entry name" value="NADPH-cytochrome p450 Reductase, Chain A, domain 3"/>
    <property type="match status" value="1"/>
</dbReference>
<dbReference type="Pfam" id="PF00667">
    <property type="entry name" value="FAD_binding_1"/>
    <property type="match status" value="1"/>
</dbReference>
<evidence type="ECO:0000259" key="14">
    <source>
        <dbReference type="PROSITE" id="PS50902"/>
    </source>
</evidence>
<dbReference type="PANTHER" id="PTHR43410:SF1">
    <property type="entry name" value="NITRIC OXIDE SYNTHASE"/>
    <property type="match status" value="1"/>
</dbReference>
<keyword evidence="11 12" id="KW-0408">Iron</keyword>
<dbReference type="InterPro" id="IPR012144">
    <property type="entry name" value="NOS_euk"/>
</dbReference>
<dbReference type="InterPro" id="IPR001094">
    <property type="entry name" value="Flavdoxin-like"/>
</dbReference>
<dbReference type="InterPro" id="IPR044940">
    <property type="entry name" value="NOS_dom_2"/>
</dbReference>
<dbReference type="GO" id="GO:0050660">
    <property type="term" value="F:flavin adenine dinucleotide binding"/>
    <property type="evidence" value="ECO:0007669"/>
    <property type="project" value="InterPro"/>
</dbReference>
<comment type="function">
    <text evidence="12">Produces nitric oxide (NO) which is a messenger molecule with diverse functions.</text>
</comment>
<dbReference type="Pfam" id="PF00175">
    <property type="entry name" value="NAD_binding_1"/>
    <property type="match status" value="1"/>
</dbReference>
<dbReference type="SUPFAM" id="SSF52343">
    <property type="entry name" value="Ferredoxin reductase-like, C-terminal NADP-linked domain"/>
    <property type="match status" value="1"/>
</dbReference>
<evidence type="ECO:0000256" key="3">
    <source>
        <dbReference type="ARBA" id="ARBA00022617"/>
    </source>
</evidence>
<protein>
    <recommendedName>
        <fullName evidence="12">Nitric oxide synthase</fullName>
        <ecNumber evidence="12">1.14.13.39</ecNumber>
    </recommendedName>
</protein>
<keyword evidence="8 12" id="KW-0521">NADP</keyword>
<dbReference type="InterPro" id="IPR044944">
    <property type="entry name" value="NOS_dom_3"/>
</dbReference>
<dbReference type="AlphaFoldDB" id="A0A1S3JUA9"/>
<evidence type="ECO:0000256" key="13">
    <source>
        <dbReference type="PIRSR" id="PIRSR000333-1"/>
    </source>
</evidence>
<dbReference type="PRINTS" id="PR00369">
    <property type="entry name" value="FLAVODOXIN"/>
</dbReference>
<dbReference type="SUPFAM" id="SSF52218">
    <property type="entry name" value="Flavoproteins"/>
    <property type="match status" value="1"/>
</dbReference>
<dbReference type="GO" id="GO:0005516">
    <property type="term" value="F:calmodulin binding"/>
    <property type="evidence" value="ECO:0007669"/>
    <property type="project" value="UniProtKB-KW"/>
</dbReference>
<dbReference type="Pfam" id="PF00258">
    <property type="entry name" value="Flavodoxin_1"/>
    <property type="match status" value="1"/>
</dbReference>
<feature type="domain" description="FAD-binding FR-type" evidence="15">
    <location>
        <begin position="644"/>
        <end position="887"/>
    </location>
</feature>
<keyword evidence="3 12" id="KW-0349">Heme</keyword>
<keyword evidence="9 12" id="KW-0112">Calmodulin-binding</keyword>
<feature type="binding site" description="axial binding residue" evidence="13">
    <location>
        <position position="119"/>
    </location>
    <ligand>
        <name>heme b</name>
        <dbReference type="ChEBI" id="CHEBI:60344"/>
    </ligand>
    <ligandPart>
        <name>Fe</name>
        <dbReference type="ChEBI" id="CHEBI:18248"/>
    </ligandPart>
</feature>
<dbReference type="PANTHER" id="PTHR43410">
    <property type="entry name" value="NITRIC OXIDE SYNTHASE OXYGENASE"/>
    <property type="match status" value="1"/>
</dbReference>
<evidence type="ECO:0000256" key="12">
    <source>
        <dbReference type="PIRNR" id="PIRNR000333"/>
    </source>
</evidence>
<dbReference type="InterPro" id="IPR004030">
    <property type="entry name" value="NOS_N"/>
</dbReference>
<dbReference type="FunFam" id="1.20.990.10:FF:000002">
    <property type="entry name" value="Nitric oxide synthase"/>
    <property type="match status" value="1"/>
</dbReference>
<dbReference type="PRINTS" id="PR00371">
    <property type="entry name" value="FPNCR"/>
</dbReference>
<dbReference type="InterPro" id="IPR017927">
    <property type="entry name" value="FAD-bd_FR_type"/>
</dbReference>
<dbReference type="GO" id="GO:0006809">
    <property type="term" value="P:nitric oxide biosynthetic process"/>
    <property type="evidence" value="ECO:0007669"/>
    <property type="project" value="InterPro"/>
</dbReference>
<evidence type="ECO:0000256" key="6">
    <source>
        <dbReference type="ARBA" id="ARBA00022723"/>
    </source>
</evidence>
<evidence type="ECO:0000256" key="7">
    <source>
        <dbReference type="ARBA" id="ARBA00022827"/>
    </source>
</evidence>
<dbReference type="Proteomes" id="UP000085678">
    <property type="component" value="Unplaced"/>
</dbReference>
<dbReference type="EC" id="1.14.13.39" evidence="12"/>
<evidence type="ECO:0000256" key="10">
    <source>
        <dbReference type="ARBA" id="ARBA00023002"/>
    </source>
</evidence>
<dbReference type="GeneID" id="106176019"/>
<dbReference type="PROSITE" id="PS50902">
    <property type="entry name" value="FLAVODOXIN_LIKE"/>
    <property type="match status" value="1"/>
</dbReference>
<dbReference type="Pfam" id="PF02898">
    <property type="entry name" value="NO_synthase"/>
    <property type="match status" value="1"/>
</dbReference>
<organism evidence="16 17">
    <name type="scientific">Lingula anatina</name>
    <name type="common">Brachiopod</name>
    <name type="synonym">Lingula unguis</name>
    <dbReference type="NCBI Taxonomy" id="7574"/>
    <lineage>
        <taxon>Eukaryota</taxon>
        <taxon>Metazoa</taxon>
        <taxon>Spiralia</taxon>
        <taxon>Lophotrochozoa</taxon>
        <taxon>Brachiopoda</taxon>
        <taxon>Linguliformea</taxon>
        <taxon>Lingulata</taxon>
        <taxon>Lingulida</taxon>
        <taxon>Linguloidea</taxon>
        <taxon>Lingulidae</taxon>
        <taxon>Lingula</taxon>
    </lineage>
</organism>
<dbReference type="SUPFAM" id="SSF56512">
    <property type="entry name" value="Nitric oxide (NO) synthase oxygenase domain"/>
    <property type="match status" value="1"/>
</dbReference>
<dbReference type="InterPro" id="IPR001709">
    <property type="entry name" value="Flavoprot_Pyr_Nucl_cyt_Rdtase"/>
</dbReference>
<dbReference type="InterPro" id="IPR023173">
    <property type="entry name" value="NADPH_Cyt_P450_Rdtase_alpha"/>
</dbReference>
<dbReference type="Gene3D" id="3.90.1230.10">
    <property type="entry name" value="Nitric Oxide Synthase, Chain A, domain 3"/>
    <property type="match status" value="1"/>
</dbReference>